<name>A0A444YZ29_ARAHY</name>
<keyword evidence="3 8" id="KW-0349">Heme</keyword>
<keyword evidence="4 8" id="KW-0479">Metal-binding</keyword>
<evidence type="ECO:0000256" key="8">
    <source>
        <dbReference type="PIRSR" id="PIRSR602401-1"/>
    </source>
</evidence>
<sequence>MAILFLIIPILLLFSYLVHRRRSCETPLLIDWPILGMLPQVLSNLWHIHDFVTNVLRQKGGTGEFMGPWFTKMNYMVTSDPMNVHHIMSKSFDNYVKGPEFREIFQAFGDGIVTADSETWRYIRTMQHSLFRQPSFETMVEKTFQKKVQDSLLPILDHAWLHGNVLDLQDVFSRLMFDETCIMVLGYDPKSLSIEFPLVEIEKAFVEVGESIFYRHVVPRSVWKFQEWLQIGEEKKMTKACKVFDRFLYSCIATKRQELNERNKSSGDDLLSAIMMMGEEKGKMVHDDKFLRDAVFNLFVAGRDPITSALTWFFWLVATHPLVEAKILEEIEKVFGANDGEKRKVLGKEDVRKLVYLHCAICESLRLYPAVPIERKQSLKCDTLPSGHRVNPNTIILFFTYAMGRFEVIWGKDCLEFKPERWISEKGGTIRVPSYKSKDMHGKRLVFYSNENGGICYFAQLSYTSGGKSSYYPSSFHCPFYEAWLKDWPILGMLRQILSDLWHIHDFATNVLRQKGGTGEFMGPWFTKVNYMVTSDPMNVHHIMSKSFDNYVKGPEFREIFQAFGDGIVTADSESLRYLRTMHHFLLRQQSFETTVEKTFQEKVQDSLLPILDHAWLHGNVLDLQDVFSRLMFDETCIMVLGYDPKSLSIEFPLVEVEKAFDEIEESIFYRHIVPRSVWKFQEWLQIGEEKKMTKACKVFDRFLYSCIATKRQELNERNKSSGDDLLSAIMMMGEEKGKMVHDDKFLRDAVFNLFVAGRDPITSALTWFFWLVATHPLVEAKILEEIEKVFGANDGEKRKVLGKEDVRKLVYLHGALCESLRLYPAVPIERKQSLKCDTLPSGHRVNPNTIILFFTYAMGRFEDIWGKDCLEFKPERWISEKGGTIRVPSYKFFSFNAGPRTCMGKDLSFIQMKMVASAILRNYHIQVVENHPTTPAHSTVLFMKHGLKVMMTKRQF</sequence>
<dbReference type="InterPro" id="IPR001128">
    <property type="entry name" value="Cyt_P450"/>
</dbReference>
<dbReference type="EMBL" id="SDMP01000015">
    <property type="protein sequence ID" value="RYR07166.1"/>
    <property type="molecule type" value="Genomic_DNA"/>
</dbReference>
<dbReference type="GO" id="GO:0020037">
    <property type="term" value="F:heme binding"/>
    <property type="evidence" value="ECO:0007669"/>
    <property type="project" value="InterPro"/>
</dbReference>
<organism evidence="10 11">
    <name type="scientific">Arachis hypogaea</name>
    <name type="common">Peanut</name>
    <dbReference type="NCBI Taxonomy" id="3818"/>
    <lineage>
        <taxon>Eukaryota</taxon>
        <taxon>Viridiplantae</taxon>
        <taxon>Streptophyta</taxon>
        <taxon>Embryophyta</taxon>
        <taxon>Tracheophyta</taxon>
        <taxon>Spermatophyta</taxon>
        <taxon>Magnoliopsida</taxon>
        <taxon>eudicotyledons</taxon>
        <taxon>Gunneridae</taxon>
        <taxon>Pentapetalae</taxon>
        <taxon>rosids</taxon>
        <taxon>fabids</taxon>
        <taxon>Fabales</taxon>
        <taxon>Fabaceae</taxon>
        <taxon>Papilionoideae</taxon>
        <taxon>50 kb inversion clade</taxon>
        <taxon>dalbergioids sensu lato</taxon>
        <taxon>Dalbergieae</taxon>
        <taxon>Pterocarpus clade</taxon>
        <taxon>Arachis</taxon>
    </lineage>
</organism>
<evidence type="ECO:0000256" key="5">
    <source>
        <dbReference type="ARBA" id="ARBA00023002"/>
    </source>
</evidence>
<dbReference type="SUPFAM" id="SSF48264">
    <property type="entry name" value="Cytochrome P450"/>
    <property type="match status" value="2"/>
</dbReference>
<dbReference type="GO" id="GO:0016705">
    <property type="term" value="F:oxidoreductase activity, acting on paired donors, with incorporation or reduction of molecular oxygen"/>
    <property type="evidence" value="ECO:0007669"/>
    <property type="project" value="InterPro"/>
</dbReference>
<dbReference type="InterPro" id="IPR036396">
    <property type="entry name" value="Cyt_P450_sf"/>
</dbReference>
<dbReference type="Proteomes" id="UP000289738">
    <property type="component" value="Chromosome B05"/>
</dbReference>
<dbReference type="InterPro" id="IPR002401">
    <property type="entry name" value="Cyt_P450_E_grp-I"/>
</dbReference>
<dbReference type="PRINTS" id="PR00463">
    <property type="entry name" value="EP450I"/>
</dbReference>
<comment type="cofactor">
    <cofactor evidence="1 8">
        <name>heme</name>
        <dbReference type="ChEBI" id="CHEBI:30413"/>
    </cofactor>
</comment>
<dbReference type="PANTHER" id="PTHR24296">
    <property type="entry name" value="CYTOCHROME P450"/>
    <property type="match status" value="1"/>
</dbReference>
<keyword evidence="11" id="KW-1185">Reference proteome</keyword>
<dbReference type="AlphaFoldDB" id="A0A444YZ29"/>
<evidence type="ECO:0000256" key="4">
    <source>
        <dbReference type="ARBA" id="ARBA00022723"/>
    </source>
</evidence>
<dbReference type="STRING" id="3818.A0A444YZ29"/>
<evidence type="ECO:0000256" key="3">
    <source>
        <dbReference type="ARBA" id="ARBA00022617"/>
    </source>
</evidence>
<keyword evidence="6 8" id="KW-0408">Iron</keyword>
<keyword evidence="7" id="KW-0503">Monooxygenase</keyword>
<dbReference type="GO" id="GO:0004497">
    <property type="term" value="F:monooxygenase activity"/>
    <property type="evidence" value="ECO:0007669"/>
    <property type="project" value="UniProtKB-KW"/>
</dbReference>
<evidence type="ECO:0000256" key="1">
    <source>
        <dbReference type="ARBA" id="ARBA00001971"/>
    </source>
</evidence>
<feature type="binding site" description="axial binding residue" evidence="8">
    <location>
        <position position="903"/>
    </location>
    <ligand>
        <name>heme</name>
        <dbReference type="ChEBI" id="CHEBI:30413"/>
    </ligand>
    <ligandPart>
        <name>Fe</name>
        <dbReference type="ChEBI" id="CHEBI:18248"/>
    </ligandPart>
</feature>
<dbReference type="GO" id="GO:0005506">
    <property type="term" value="F:iron ion binding"/>
    <property type="evidence" value="ECO:0007669"/>
    <property type="project" value="InterPro"/>
</dbReference>
<gene>
    <name evidence="10" type="ORF">Ahy_B05g074488</name>
</gene>
<evidence type="ECO:0000256" key="2">
    <source>
        <dbReference type="ARBA" id="ARBA00010617"/>
    </source>
</evidence>
<dbReference type="CDD" id="cd11064">
    <property type="entry name" value="CYP86A"/>
    <property type="match status" value="2"/>
</dbReference>
<dbReference type="Gene3D" id="1.10.630.10">
    <property type="entry name" value="Cytochrome P450"/>
    <property type="match status" value="2"/>
</dbReference>
<dbReference type="PROSITE" id="PS00086">
    <property type="entry name" value="CYTOCHROME_P450"/>
    <property type="match status" value="1"/>
</dbReference>
<feature type="chain" id="PRO_5019483166" description="Alkane hydroxylase" evidence="9">
    <location>
        <begin position="21"/>
        <end position="957"/>
    </location>
</feature>
<keyword evidence="9" id="KW-0732">Signal</keyword>
<evidence type="ECO:0008006" key="12">
    <source>
        <dbReference type="Google" id="ProtNLM"/>
    </source>
</evidence>
<evidence type="ECO:0000313" key="10">
    <source>
        <dbReference type="EMBL" id="RYR07166.1"/>
    </source>
</evidence>
<evidence type="ECO:0000256" key="6">
    <source>
        <dbReference type="ARBA" id="ARBA00023004"/>
    </source>
</evidence>
<reference evidence="10 11" key="1">
    <citation type="submission" date="2019-01" db="EMBL/GenBank/DDBJ databases">
        <title>Sequencing of cultivated peanut Arachis hypogaea provides insights into genome evolution and oil improvement.</title>
        <authorList>
            <person name="Chen X."/>
        </authorList>
    </citation>
    <scope>NUCLEOTIDE SEQUENCE [LARGE SCALE GENOMIC DNA]</scope>
    <source>
        <strain evidence="11">cv. Fuhuasheng</strain>
        <tissue evidence="10">Leaves</tissue>
    </source>
</reference>
<evidence type="ECO:0000313" key="11">
    <source>
        <dbReference type="Proteomes" id="UP000289738"/>
    </source>
</evidence>
<comment type="similarity">
    <text evidence="2">Belongs to the cytochrome P450 family.</text>
</comment>
<evidence type="ECO:0000256" key="7">
    <source>
        <dbReference type="ARBA" id="ARBA00023033"/>
    </source>
</evidence>
<dbReference type="Pfam" id="PF00067">
    <property type="entry name" value="p450"/>
    <property type="match status" value="2"/>
</dbReference>
<proteinExistence type="inferred from homology"/>
<evidence type="ECO:0000256" key="9">
    <source>
        <dbReference type="SAM" id="SignalP"/>
    </source>
</evidence>
<dbReference type="GO" id="GO:0006629">
    <property type="term" value="P:lipid metabolic process"/>
    <property type="evidence" value="ECO:0007669"/>
    <property type="project" value="UniProtKB-ARBA"/>
</dbReference>
<dbReference type="InterPro" id="IPR017972">
    <property type="entry name" value="Cyt_P450_CS"/>
</dbReference>
<dbReference type="PRINTS" id="PR00385">
    <property type="entry name" value="P450"/>
</dbReference>
<protein>
    <recommendedName>
        <fullName evidence="12">Alkane hydroxylase</fullName>
    </recommendedName>
</protein>
<keyword evidence="5" id="KW-0560">Oxidoreductase</keyword>
<comment type="caution">
    <text evidence="10">The sequence shown here is derived from an EMBL/GenBank/DDBJ whole genome shotgun (WGS) entry which is preliminary data.</text>
</comment>
<accession>A0A444YZ29</accession>
<feature type="signal peptide" evidence="9">
    <location>
        <begin position="1"/>
        <end position="20"/>
    </location>
</feature>